<dbReference type="Gene3D" id="1.10.30.10">
    <property type="entry name" value="High mobility group box domain"/>
    <property type="match status" value="2"/>
</dbReference>
<evidence type="ECO:0000256" key="8">
    <source>
        <dbReference type="ARBA" id="ARBA00023159"/>
    </source>
</evidence>
<feature type="DNA-binding region" description="HMG box" evidence="14">
    <location>
        <begin position="53"/>
        <end position="121"/>
    </location>
</feature>
<comment type="subunit">
    <text evidence="13">Monomer; binds DNA as a monomer. Homodimer. Component of the mitochondrial transcription initiation complex, composed at least of TFB2M, TFAM and POLRMT. In this complex TFAM recruits POLRMT to the promoter whereas TFB2M induces structural changes in POLRMT to enable promoter opening and trapping of the DNA non-template strand. Upon metabolic stress, forms a complex composed of FOXO3, SIRT3, TFAM and POLRMT. Interacts with TFB1M and TFB2M. Interacts with CLPX; this enhances DNA-binding.</text>
</comment>
<dbReference type="InterPro" id="IPR009071">
    <property type="entry name" value="HMG_box_dom"/>
</dbReference>
<dbReference type="SMART" id="SM00398">
    <property type="entry name" value="HMG"/>
    <property type="match status" value="2"/>
</dbReference>
<keyword evidence="9" id="KW-0804">Transcription</keyword>
<dbReference type="CTD" id="7019"/>
<feature type="compositionally biased region" description="Basic residues" evidence="15">
    <location>
        <begin position="139"/>
        <end position="150"/>
    </location>
</feature>
<evidence type="ECO:0000256" key="1">
    <source>
        <dbReference type="ARBA" id="ARBA00004436"/>
    </source>
</evidence>
<evidence type="ECO:0000313" key="19">
    <source>
        <dbReference type="Ensembl" id="ENSCSEP00000024283.1"/>
    </source>
</evidence>
<dbReference type="GO" id="GO:0042645">
    <property type="term" value="C:mitochondrial nucleoid"/>
    <property type="evidence" value="ECO:0007669"/>
    <property type="project" value="UniProtKB-SubCell"/>
</dbReference>
<dbReference type="RefSeq" id="NP_001306753.1">
    <property type="nucleotide sequence ID" value="NM_001319824.1"/>
</dbReference>
<name>A0A097RN09_CYNSE</name>
<evidence type="ECO:0000256" key="16">
    <source>
        <dbReference type="SAM" id="SignalP"/>
    </source>
</evidence>
<dbReference type="Pfam" id="PF00505">
    <property type="entry name" value="HMG_box"/>
    <property type="match status" value="1"/>
</dbReference>
<evidence type="ECO:0000256" key="3">
    <source>
        <dbReference type="ARBA" id="ARBA00022737"/>
    </source>
</evidence>
<evidence type="ECO:0000256" key="2">
    <source>
        <dbReference type="ARBA" id="ARBA00022553"/>
    </source>
</evidence>
<dbReference type="EMBL" id="KJ813808">
    <property type="protein sequence ID" value="AIU80152.1"/>
    <property type="molecule type" value="mRNA"/>
</dbReference>
<dbReference type="GeneID" id="103381843"/>
<dbReference type="PROSITE" id="PS50118">
    <property type="entry name" value="HMG_BOX_2"/>
    <property type="match status" value="2"/>
</dbReference>
<feature type="domain" description="HMG box" evidence="17">
    <location>
        <begin position="158"/>
        <end position="222"/>
    </location>
</feature>
<sequence length="272" mass="31322">MAPFGLLTGSVSLLARSFSLLSCTGSLARRTSLLPVASVGIVRCFQSQADGPPKRPANGFVRYHVEQAPVVASRNPEITVNQRMSMIAQQWREMSAEEKKPFMEAYLRDMEQFKVDLKNYQAQLTPQQIQQHALEKKQKQDKRKARRKRKELSDLGKPKGPRNAINIYIIDHYVRTEGNTALEKMKKLFEGWKSLSSEEKQVYVQLAEDDKVRHRNEMRLWETHMLEIGREDVIRGKTLSTFLKTVAKKKVKLLKAESKKRKIRSLPPSIMT</sequence>
<evidence type="ECO:0000256" key="12">
    <source>
        <dbReference type="ARBA" id="ARBA00045216"/>
    </source>
</evidence>
<dbReference type="PANTHER" id="PTHR48112">
    <property type="entry name" value="HIGH MOBILITY GROUP PROTEIN DSP1"/>
    <property type="match status" value="1"/>
</dbReference>
<organism evidence="18">
    <name type="scientific">Cynoglossus semilaevis</name>
    <name type="common">Tongue sole</name>
    <dbReference type="NCBI Taxonomy" id="244447"/>
    <lineage>
        <taxon>Eukaryota</taxon>
        <taxon>Metazoa</taxon>
        <taxon>Chordata</taxon>
        <taxon>Craniata</taxon>
        <taxon>Vertebrata</taxon>
        <taxon>Euteleostomi</taxon>
        <taxon>Actinopterygii</taxon>
        <taxon>Neopterygii</taxon>
        <taxon>Teleostei</taxon>
        <taxon>Neoteleostei</taxon>
        <taxon>Acanthomorphata</taxon>
        <taxon>Carangaria</taxon>
        <taxon>Pleuronectiformes</taxon>
        <taxon>Pleuronectoidei</taxon>
        <taxon>Cynoglossidae</taxon>
        <taxon>Cynoglossinae</taxon>
        <taxon>Cynoglossus</taxon>
    </lineage>
</organism>
<keyword evidence="4" id="KW-0809">Transit peptide</keyword>
<evidence type="ECO:0000256" key="6">
    <source>
        <dbReference type="ARBA" id="ARBA00023125"/>
    </source>
</evidence>
<protein>
    <recommendedName>
        <fullName evidence="11">Transcription factor A, mitochondrial</fullName>
    </recommendedName>
</protein>
<reference evidence="19" key="3">
    <citation type="submission" date="2025-05" db="UniProtKB">
        <authorList>
            <consortium name="Ensembl"/>
        </authorList>
    </citation>
    <scope>IDENTIFICATION</scope>
</reference>
<dbReference type="SUPFAM" id="SSF47095">
    <property type="entry name" value="HMG-box"/>
    <property type="match status" value="2"/>
</dbReference>
<feature type="domain" description="HMG box" evidence="17">
    <location>
        <begin position="53"/>
        <end position="121"/>
    </location>
</feature>
<dbReference type="STRING" id="244447.ENSCSEP00000024283"/>
<evidence type="ECO:0000256" key="9">
    <source>
        <dbReference type="ARBA" id="ARBA00023163"/>
    </source>
</evidence>
<evidence type="ECO:0000256" key="14">
    <source>
        <dbReference type="PROSITE-ProRule" id="PRU00267"/>
    </source>
</evidence>
<dbReference type="CDD" id="cd22012">
    <property type="entry name" value="HMG-box_ABF2_IXR1-like_rpt2"/>
    <property type="match status" value="1"/>
</dbReference>
<keyword evidence="16" id="KW-0732">Signal</keyword>
<keyword evidence="8" id="KW-0010">Activator</keyword>
<feature type="chain" id="PRO_5044540421" description="Transcription factor A, mitochondrial" evidence="16">
    <location>
        <begin position="29"/>
        <end position="272"/>
    </location>
</feature>
<keyword evidence="3" id="KW-0677">Repeat</keyword>
<dbReference type="KEGG" id="csem:103381843"/>
<comment type="function">
    <text evidence="12">Binds to the mitochondrial light strand promoter and functions in mitochondrial transcription regulation. Component of the mitochondrial transcription initiation complex, composed at least of TFB2M, TFAM and POLRMT that is required for basal transcription of mitochondrial DNA. In this complex, TFAM recruits POLRMT to a specific promoter whereas TFB2M induces structural changes in POLRMT to enable promoter opening and trapping of the DNA non-template strand. Required for accurate and efficient promoter recognition by the mitochondrial RNA polymerase. Promotes transcription initiation from the HSP1 and the light strand promoter by binding immediately upstream of transcriptional start sites. Is able to unwind DNA. Bends the mitochondrial light strand promoter DNA into a U-turn shape via its HMG boxes. Required for maintenance of normal levels of mitochondrial DNA. May play a role in organizing and compacting mitochondrial DNA.</text>
</comment>
<keyword evidence="14" id="KW-0539">Nucleus</keyword>
<proteinExistence type="evidence at transcript level"/>
<dbReference type="Pfam" id="PF09011">
    <property type="entry name" value="HMG_box_2"/>
    <property type="match status" value="1"/>
</dbReference>
<reference evidence="18" key="2">
    <citation type="submission" date="2014-05" db="EMBL/GenBank/DDBJ databases">
        <title>Quantitative change of mitochondrial DNA content in different tissues of Cynoglossus semilaevis.</title>
        <authorList>
            <person name="Feng W."/>
            <person name="Ma Q."/>
            <person name="Liu S."/>
            <person name="Zhuang Z."/>
            <person name="Tang Q."/>
        </authorList>
    </citation>
    <scope>NUCLEOTIDE SEQUENCE</scope>
</reference>
<evidence type="ECO:0000259" key="17">
    <source>
        <dbReference type="PROSITE" id="PS50118"/>
    </source>
</evidence>
<dbReference type="InterPro" id="IPR050342">
    <property type="entry name" value="HMGB"/>
</dbReference>
<dbReference type="Proteomes" id="UP000265120">
    <property type="component" value="Chromosome 8"/>
</dbReference>
<evidence type="ECO:0000256" key="7">
    <source>
        <dbReference type="ARBA" id="ARBA00023128"/>
    </source>
</evidence>
<dbReference type="OMA" id="YMQLAED"/>
<dbReference type="AlphaFoldDB" id="A0A097RN09"/>
<evidence type="ECO:0000256" key="11">
    <source>
        <dbReference type="ARBA" id="ARBA00040582"/>
    </source>
</evidence>
<dbReference type="InterPro" id="IPR036910">
    <property type="entry name" value="HMG_box_dom_sf"/>
</dbReference>
<evidence type="ECO:0000256" key="15">
    <source>
        <dbReference type="SAM" id="MobiDB-lite"/>
    </source>
</evidence>
<dbReference type="GeneTree" id="ENSGT00440000039001"/>
<evidence type="ECO:0000256" key="5">
    <source>
        <dbReference type="ARBA" id="ARBA00023015"/>
    </source>
</evidence>
<dbReference type="GO" id="GO:0005634">
    <property type="term" value="C:nucleus"/>
    <property type="evidence" value="ECO:0007669"/>
    <property type="project" value="UniProtKB-UniRule"/>
</dbReference>
<evidence type="ECO:0000313" key="20">
    <source>
        <dbReference type="Proteomes" id="UP000265120"/>
    </source>
</evidence>
<dbReference type="Ensembl" id="ENSCSET00000024611.1">
    <property type="protein sequence ID" value="ENSCSEP00000024283.1"/>
    <property type="gene ID" value="ENSCSEG00000015479.1"/>
</dbReference>
<keyword evidence="2" id="KW-0597">Phosphoprotein</keyword>
<keyword evidence="10" id="KW-1135">Mitochondrion nucleoid</keyword>
<evidence type="ECO:0000256" key="10">
    <source>
        <dbReference type="ARBA" id="ARBA00023271"/>
    </source>
</evidence>
<evidence type="ECO:0000313" key="18">
    <source>
        <dbReference type="EMBL" id="AIU80152.1"/>
    </source>
</evidence>
<keyword evidence="7" id="KW-0496">Mitochondrion</keyword>
<feature type="region of interest" description="Disordered" evidence="15">
    <location>
        <begin position="128"/>
        <end position="158"/>
    </location>
</feature>
<dbReference type="PANTHER" id="PTHR48112:SF36">
    <property type="entry name" value="TRANSCRIPTION FACTOR A, MITOCHONDRIAL"/>
    <property type="match status" value="1"/>
</dbReference>
<dbReference type="GO" id="GO:0006357">
    <property type="term" value="P:regulation of transcription by RNA polymerase II"/>
    <property type="evidence" value="ECO:0007669"/>
    <property type="project" value="TreeGrafter"/>
</dbReference>
<evidence type="ECO:0000256" key="4">
    <source>
        <dbReference type="ARBA" id="ARBA00022946"/>
    </source>
</evidence>
<evidence type="ECO:0000256" key="13">
    <source>
        <dbReference type="ARBA" id="ARBA00046467"/>
    </source>
</evidence>
<keyword evidence="20" id="KW-1185">Reference proteome</keyword>
<dbReference type="OrthoDB" id="5550281at2759"/>
<feature type="DNA-binding region" description="HMG box" evidence="14">
    <location>
        <begin position="158"/>
        <end position="222"/>
    </location>
</feature>
<reference evidence="19 20" key="1">
    <citation type="journal article" date="2014" name="Nat. Genet.">
        <title>Whole-genome sequence of a flatfish provides insights into ZW sex chromosome evolution and adaptation to a benthic lifestyle.</title>
        <authorList>
            <person name="Chen S."/>
            <person name="Zhang G."/>
            <person name="Shao C."/>
            <person name="Huang Q."/>
            <person name="Liu G."/>
            <person name="Zhang P."/>
            <person name="Song W."/>
            <person name="An N."/>
            <person name="Chalopin D."/>
            <person name="Volff J.N."/>
            <person name="Hong Y."/>
            <person name="Li Q."/>
            <person name="Sha Z."/>
            <person name="Zhou H."/>
            <person name="Xie M."/>
            <person name="Yu Q."/>
            <person name="Liu Y."/>
            <person name="Xiang H."/>
            <person name="Wang N."/>
            <person name="Wu K."/>
            <person name="Yang C."/>
            <person name="Zhou Q."/>
            <person name="Liao X."/>
            <person name="Yang L."/>
            <person name="Hu Q."/>
            <person name="Zhang J."/>
            <person name="Meng L."/>
            <person name="Jin L."/>
            <person name="Tian Y."/>
            <person name="Lian J."/>
            <person name="Yang J."/>
            <person name="Miao G."/>
            <person name="Liu S."/>
            <person name="Liang Z."/>
            <person name="Yan F."/>
            <person name="Li Y."/>
            <person name="Sun B."/>
            <person name="Zhang H."/>
            <person name="Zhang J."/>
            <person name="Zhu Y."/>
            <person name="Du M."/>
            <person name="Zhao Y."/>
            <person name="Schartl M."/>
            <person name="Tang Q."/>
            <person name="Wang J."/>
        </authorList>
    </citation>
    <scope>NUCLEOTIDE SEQUENCE</scope>
</reference>
<accession>A0A097RN09</accession>
<feature type="signal peptide" evidence="16">
    <location>
        <begin position="1"/>
        <end position="28"/>
    </location>
</feature>
<keyword evidence="6 14" id="KW-0238">DNA-binding</keyword>
<comment type="subcellular location">
    <subcellularLocation>
        <location evidence="1">Mitochondrion matrix</location>
        <location evidence="1">Mitochondrion nucleoid</location>
    </subcellularLocation>
</comment>
<dbReference type="GO" id="GO:0003677">
    <property type="term" value="F:DNA binding"/>
    <property type="evidence" value="ECO:0007669"/>
    <property type="project" value="UniProtKB-UniRule"/>
</dbReference>
<keyword evidence="5" id="KW-0805">Transcription regulation</keyword>